<feature type="compositionally biased region" description="Acidic residues" evidence="9">
    <location>
        <begin position="264"/>
        <end position="288"/>
    </location>
</feature>
<keyword evidence="2" id="KW-0645">Protease</keyword>
<feature type="compositionally biased region" description="Basic and acidic residues" evidence="9">
    <location>
        <begin position="1"/>
        <end position="20"/>
    </location>
</feature>
<name>A0ABN1BY19_9PSEU</name>
<keyword evidence="6" id="KW-0511">Multifunctional enzyme</keyword>
<feature type="compositionally biased region" description="Low complexity" evidence="9">
    <location>
        <begin position="942"/>
        <end position="952"/>
    </location>
</feature>
<dbReference type="Pfam" id="PF00905">
    <property type="entry name" value="Transpeptidase"/>
    <property type="match status" value="1"/>
</dbReference>
<evidence type="ECO:0000256" key="2">
    <source>
        <dbReference type="ARBA" id="ARBA00022670"/>
    </source>
</evidence>
<dbReference type="InterPro" id="IPR012338">
    <property type="entry name" value="Beta-lactam/transpept-like"/>
</dbReference>
<dbReference type="InterPro" id="IPR050396">
    <property type="entry name" value="Glycosyltr_51/Transpeptidase"/>
</dbReference>
<evidence type="ECO:0000256" key="6">
    <source>
        <dbReference type="ARBA" id="ARBA00023268"/>
    </source>
</evidence>
<feature type="compositionally biased region" description="Gly residues" evidence="9">
    <location>
        <begin position="213"/>
        <end position="223"/>
    </location>
</feature>
<keyword evidence="5" id="KW-0378">Hydrolase</keyword>
<keyword evidence="1" id="KW-0121">Carboxypeptidase</keyword>
<organism evidence="13 14">
    <name type="scientific">Saccharopolyspora thermophila</name>
    <dbReference type="NCBI Taxonomy" id="89367"/>
    <lineage>
        <taxon>Bacteria</taxon>
        <taxon>Bacillati</taxon>
        <taxon>Actinomycetota</taxon>
        <taxon>Actinomycetes</taxon>
        <taxon>Pseudonocardiales</taxon>
        <taxon>Pseudonocardiaceae</taxon>
        <taxon>Saccharopolyspora</taxon>
    </lineage>
</organism>
<evidence type="ECO:0000313" key="13">
    <source>
        <dbReference type="EMBL" id="GAA0507669.1"/>
    </source>
</evidence>
<dbReference type="RefSeq" id="WP_346072098.1">
    <property type="nucleotide sequence ID" value="NZ_BAAAHC010000003.1"/>
</dbReference>
<accession>A0ABN1BY19</accession>
<dbReference type="InterPro" id="IPR001264">
    <property type="entry name" value="Glyco_trans_51"/>
</dbReference>
<feature type="region of interest" description="Disordered" evidence="9">
    <location>
        <begin position="1"/>
        <end position="234"/>
    </location>
</feature>
<dbReference type="Gene3D" id="3.40.710.10">
    <property type="entry name" value="DD-peptidase/beta-lactamase superfamily"/>
    <property type="match status" value="1"/>
</dbReference>
<gene>
    <name evidence="13" type="ORF">GCM10009545_07160</name>
</gene>
<evidence type="ECO:0000259" key="12">
    <source>
        <dbReference type="Pfam" id="PF00912"/>
    </source>
</evidence>
<feature type="compositionally biased region" description="Polar residues" evidence="9">
    <location>
        <begin position="846"/>
        <end position="855"/>
    </location>
</feature>
<feature type="compositionally biased region" description="Pro residues" evidence="9">
    <location>
        <begin position="932"/>
        <end position="941"/>
    </location>
</feature>
<protein>
    <recommendedName>
        <fullName evidence="15">Penicillin-insensitive transglycosylase</fullName>
    </recommendedName>
</protein>
<feature type="region of interest" description="Disordered" evidence="9">
    <location>
        <begin position="836"/>
        <end position="855"/>
    </location>
</feature>
<dbReference type="EMBL" id="BAAAHC010000003">
    <property type="protein sequence ID" value="GAA0507669.1"/>
    <property type="molecule type" value="Genomic_DNA"/>
</dbReference>
<comment type="caution">
    <text evidence="13">The sequence shown here is derived from an EMBL/GenBank/DDBJ whole genome shotgun (WGS) entry which is preliminary data.</text>
</comment>
<evidence type="ECO:0000256" key="7">
    <source>
        <dbReference type="ARBA" id="ARBA00034000"/>
    </source>
</evidence>
<feature type="domain" description="Penicillin-binding protein transpeptidase" evidence="11">
    <location>
        <begin position="621"/>
        <end position="882"/>
    </location>
</feature>
<feature type="compositionally biased region" description="Low complexity" evidence="9">
    <location>
        <begin position="57"/>
        <end position="69"/>
    </location>
</feature>
<dbReference type="InterPro" id="IPR001460">
    <property type="entry name" value="PCN-bd_Tpept"/>
</dbReference>
<evidence type="ECO:0000256" key="4">
    <source>
        <dbReference type="ARBA" id="ARBA00022679"/>
    </source>
</evidence>
<keyword evidence="10" id="KW-1133">Transmembrane helix</keyword>
<evidence type="ECO:0000256" key="5">
    <source>
        <dbReference type="ARBA" id="ARBA00022801"/>
    </source>
</evidence>
<evidence type="ECO:0000256" key="3">
    <source>
        <dbReference type="ARBA" id="ARBA00022676"/>
    </source>
</evidence>
<evidence type="ECO:0000256" key="1">
    <source>
        <dbReference type="ARBA" id="ARBA00022645"/>
    </source>
</evidence>
<dbReference type="SUPFAM" id="SSF53955">
    <property type="entry name" value="Lysozyme-like"/>
    <property type="match status" value="1"/>
</dbReference>
<evidence type="ECO:0000259" key="11">
    <source>
        <dbReference type="Pfam" id="PF00905"/>
    </source>
</evidence>
<evidence type="ECO:0000313" key="14">
    <source>
        <dbReference type="Proteomes" id="UP001500220"/>
    </source>
</evidence>
<dbReference type="InterPro" id="IPR023346">
    <property type="entry name" value="Lysozyme-like_dom_sf"/>
</dbReference>
<dbReference type="Proteomes" id="UP001500220">
    <property type="component" value="Unassembled WGS sequence"/>
</dbReference>
<keyword evidence="10" id="KW-0472">Membrane</keyword>
<dbReference type="PANTHER" id="PTHR32282">
    <property type="entry name" value="BINDING PROTEIN TRANSPEPTIDASE, PUTATIVE-RELATED"/>
    <property type="match status" value="1"/>
</dbReference>
<evidence type="ECO:0000256" key="8">
    <source>
        <dbReference type="ARBA" id="ARBA00049902"/>
    </source>
</evidence>
<dbReference type="InterPro" id="IPR036950">
    <property type="entry name" value="PBP_transglycosylase"/>
</dbReference>
<feature type="compositionally biased region" description="Basic and acidic residues" evidence="9">
    <location>
        <begin position="960"/>
        <end position="976"/>
    </location>
</feature>
<keyword evidence="10" id="KW-0812">Transmembrane</keyword>
<keyword evidence="4" id="KW-0808">Transferase</keyword>
<evidence type="ECO:0008006" key="15">
    <source>
        <dbReference type="Google" id="ProtNLM"/>
    </source>
</evidence>
<feature type="region of interest" description="Disordered" evidence="9">
    <location>
        <begin position="246"/>
        <end position="291"/>
    </location>
</feature>
<comment type="catalytic activity">
    <reaction evidence="7">
        <text>Preferential cleavage: (Ac)2-L-Lys-D-Ala-|-D-Ala. Also transpeptidation of peptidyl-alanyl moieties that are N-acyl substituents of D-alanine.</text>
        <dbReference type="EC" id="3.4.16.4"/>
    </reaction>
</comment>
<feature type="region of interest" description="Disordered" evidence="9">
    <location>
        <begin position="922"/>
        <end position="1012"/>
    </location>
</feature>
<feature type="domain" description="Glycosyl transferase family 51" evidence="12">
    <location>
        <begin position="351"/>
        <end position="529"/>
    </location>
</feature>
<dbReference type="PANTHER" id="PTHR32282:SF34">
    <property type="entry name" value="PENICILLIN-BINDING PROTEIN 1A"/>
    <property type="match status" value="1"/>
</dbReference>
<feature type="compositionally biased region" description="Pro residues" evidence="9">
    <location>
        <begin position="160"/>
        <end position="183"/>
    </location>
</feature>
<keyword evidence="14" id="KW-1185">Reference proteome</keyword>
<keyword evidence="3" id="KW-0328">Glycosyltransferase</keyword>
<dbReference type="SUPFAM" id="SSF56601">
    <property type="entry name" value="beta-lactamase/transpeptidase-like"/>
    <property type="match status" value="1"/>
</dbReference>
<evidence type="ECO:0000256" key="10">
    <source>
        <dbReference type="SAM" id="Phobius"/>
    </source>
</evidence>
<feature type="compositionally biased region" description="Pro residues" evidence="9">
    <location>
        <begin position="23"/>
        <end position="49"/>
    </location>
</feature>
<evidence type="ECO:0000256" key="9">
    <source>
        <dbReference type="SAM" id="MobiDB-lite"/>
    </source>
</evidence>
<feature type="compositionally biased region" description="Acidic residues" evidence="9">
    <location>
        <begin position="985"/>
        <end position="996"/>
    </location>
</feature>
<sequence>MNDERDDHSPGRRPRPHPDGRGTPPPPPRPGPPRPGGDPGRPPQRPAPGPGAGGPAWPGAETRPGGPARRPAPPPGGPQWPAENPDIQDTQKHPPVPPPGQHAPRPGGEPAQERTDAWTPSFDDDDQPDLAKRLNGGDAPTDNRGGRTLDLPTTYAAAPPAGPRQGPPPGPQQNRQPPPPPGDEQPTQHIPQTPADDDRRPSGGAAAAAAGAGMAGAAGGAVRGGDPVPPREPQLLTHQEQGSTYDYYADDHPVDDPYPSYDDDRNDLDGDYDGDDRDPDDLADQDDEMSAKQARRRKLWRRVRRCCYVAVACVVLLPVAVFIYGYLAWDVPDEAKVMSAARPIELQYANGAPLARVEPKGSREIVKNINDVSEVMRNATIAAEDATFRTNPGFDFMGIARSVYFLVTGSGVGGGSTITQQFIKLDLELNKKDPTYVRKIKEVVLAFKMTQQREKDDILLAYLNTAYYGRGADGITAASRAFFNKKPSELNAAEAAMLAGMVQRPRDNDPRVDLEQATTRWNYVVEQMERNGFLQPGERQTMRMPETLPRSEWKSNNRLTPEQDAIWEAIKDELEGHDLSASALSRGGYTIRTTIDPEAQQKAEAAVHAVMDDEPESLRTSLVAVDPKNGGVLAYYGSKKTVGDLDWASRPQQPGSSFKPFVVLAGLEKGRGIGETYDGSSPQTIAGTEFANAPGVRCDVPEHCGIREAMTKSVNTVFVNLANQIGASNVAKAAHQAGIPESTKLANDNGVTEAGIALGMYPVRPVDMAAAYATFVNEGQRVKPHFVAEVTSPETGKLDLDVPEPEPAYGDEETSKDMAFNVGQTLTRVAEHSKAPLSGNRPVVSKTGTHQWGNTTKNQNAWMIGATPQISTAVAMLNDDNGPKPLEDANGESFYGGGLPAKVWQKFMNDYLKGKKVMPLPTGEKIGQFEDTPPPPPPAPTTQPSTTSNPPTSEDDDSSESDKPDRPTHSRPRPGDDCGGWLEPPCDDTGGDDGDGDSGPPNHVAPTRTRTR</sequence>
<reference evidence="13 14" key="1">
    <citation type="journal article" date="2019" name="Int. J. Syst. Evol. Microbiol.">
        <title>The Global Catalogue of Microorganisms (GCM) 10K type strain sequencing project: providing services to taxonomists for standard genome sequencing and annotation.</title>
        <authorList>
            <consortium name="The Broad Institute Genomics Platform"/>
            <consortium name="The Broad Institute Genome Sequencing Center for Infectious Disease"/>
            <person name="Wu L."/>
            <person name="Ma J."/>
        </authorList>
    </citation>
    <scope>NUCLEOTIDE SEQUENCE [LARGE SCALE GENOMIC DNA]</scope>
    <source>
        <strain evidence="13 14">JCM 10664</strain>
    </source>
</reference>
<comment type="catalytic activity">
    <reaction evidence="8">
        <text>[GlcNAc-(1-&gt;4)-Mur2Ac(oyl-L-Ala-gamma-D-Glu-L-Lys-D-Ala-D-Ala)](n)-di-trans,octa-cis-undecaprenyl diphosphate + beta-D-GlcNAc-(1-&gt;4)-Mur2Ac(oyl-L-Ala-gamma-D-Glu-L-Lys-D-Ala-D-Ala)-di-trans,octa-cis-undecaprenyl diphosphate = [GlcNAc-(1-&gt;4)-Mur2Ac(oyl-L-Ala-gamma-D-Glu-L-Lys-D-Ala-D-Ala)](n+1)-di-trans,octa-cis-undecaprenyl diphosphate + di-trans,octa-cis-undecaprenyl diphosphate + H(+)</text>
        <dbReference type="Rhea" id="RHEA:23708"/>
        <dbReference type="Rhea" id="RHEA-COMP:9602"/>
        <dbReference type="Rhea" id="RHEA-COMP:9603"/>
        <dbReference type="ChEBI" id="CHEBI:15378"/>
        <dbReference type="ChEBI" id="CHEBI:58405"/>
        <dbReference type="ChEBI" id="CHEBI:60033"/>
        <dbReference type="ChEBI" id="CHEBI:78435"/>
        <dbReference type="EC" id="2.4.99.28"/>
    </reaction>
</comment>
<dbReference type="Gene3D" id="1.10.3810.10">
    <property type="entry name" value="Biosynthetic peptidoglycan transglycosylase-like"/>
    <property type="match status" value="1"/>
</dbReference>
<proteinExistence type="predicted"/>
<feature type="transmembrane region" description="Helical" evidence="10">
    <location>
        <begin position="306"/>
        <end position="329"/>
    </location>
</feature>
<feature type="compositionally biased region" description="Low complexity" evidence="9">
    <location>
        <begin position="203"/>
        <end position="212"/>
    </location>
</feature>
<dbReference type="Pfam" id="PF00912">
    <property type="entry name" value="Transgly"/>
    <property type="match status" value="1"/>
</dbReference>